<dbReference type="AlphaFoldDB" id="C5M6V6"/>
<dbReference type="EMBL" id="GG692396">
    <property type="protein sequence ID" value="EER34726.1"/>
    <property type="molecule type" value="Genomic_DNA"/>
</dbReference>
<dbReference type="STRING" id="294747.C5M6V6"/>
<dbReference type="RefSeq" id="XP_002547281.1">
    <property type="nucleotide sequence ID" value="XM_002547235.1"/>
</dbReference>
<dbReference type="SUPFAM" id="SSF52540">
    <property type="entry name" value="P-loop containing nucleoside triphosphate hydrolases"/>
    <property type="match status" value="1"/>
</dbReference>
<dbReference type="InterPro" id="IPR027417">
    <property type="entry name" value="P-loop_NTPase"/>
</dbReference>
<keyword evidence="7 9" id="KW-0067">ATP-binding</keyword>
<accession>C5M6V6</accession>
<evidence type="ECO:0000256" key="9">
    <source>
        <dbReference type="RuleBase" id="RU363066"/>
    </source>
</evidence>
<keyword evidence="6 9" id="KW-0418">Kinase</keyword>
<sequence length="186" mass="20625">MTKSKSTVIVVGGPAGTGKTTQGEALSSYFKCPFIEGDALHPQANIDKMSSGIPLTDDDRWGWLEEISQTSSSSAANPDNESHIAIVSCSMLKKKYRDYIKEHSSNPDVVFRFVFIYTTFEELMNRVSNRKGHFMKNDMVKSQYDIMEIPQGDELLNNGGDCIAIDATGKSPEVISKEIIDYQDLA</sequence>
<dbReference type="NCBIfam" id="TIGR01313">
    <property type="entry name" value="therm_gnt_kin"/>
    <property type="match status" value="1"/>
</dbReference>
<comment type="catalytic activity">
    <reaction evidence="8 9">
        <text>D-gluconate + ATP = 6-phospho-D-gluconate + ADP + H(+)</text>
        <dbReference type="Rhea" id="RHEA:19433"/>
        <dbReference type="ChEBI" id="CHEBI:15378"/>
        <dbReference type="ChEBI" id="CHEBI:18391"/>
        <dbReference type="ChEBI" id="CHEBI:30616"/>
        <dbReference type="ChEBI" id="CHEBI:58759"/>
        <dbReference type="ChEBI" id="CHEBI:456216"/>
        <dbReference type="EC" id="2.7.1.12"/>
    </reaction>
</comment>
<keyword evidence="11" id="KW-1185">Reference proteome</keyword>
<comment type="pathway">
    <text evidence="1 9">Carbohydrate acid metabolism; D-gluconate degradation.</text>
</comment>
<evidence type="ECO:0000256" key="5">
    <source>
        <dbReference type="ARBA" id="ARBA00022741"/>
    </source>
</evidence>
<evidence type="ECO:0000313" key="10">
    <source>
        <dbReference type="EMBL" id="EER34726.1"/>
    </source>
</evidence>
<dbReference type="InterPro" id="IPR006001">
    <property type="entry name" value="Therm_gnt_kin"/>
</dbReference>
<dbReference type="GO" id="GO:0046316">
    <property type="term" value="F:gluconokinase activity"/>
    <property type="evidence" value="ECO:0007669"/>
    <property type="project" value="UniProtKB-EC"/>
</dbReference>
<organism evidence="10 11">
    <name type="scientific">Candida tropicalis (strain ATCC MYA-3404 / T1)</name>
    <name type="common">Yeast</name>
    <dbReference type="NCBI Taxonomy" id="294747"/>
    <lineage>
        <taxon>Eukaryota</taxon>
        <taxon>Fungi</taxon>
        <taxon>Dikarya</taxon>
        <taxon>Ascomycota</taxon>
        <taxon>Saccharomycotina</taxon>
        <taxon>Pichiomycetes</taxon>
        <taxon>Debaryomycetaceae</taxon>
        <taxon>Candida/Lodderomyces clade</taxon>
        <taxon>Candida</taxon>
    </lineage>
</organism>
<dbReference type="PANTHER" id="PTHR43442">
    <property type="entry name" value="GLUCONOKINASE-RELATED"/>
    <property type="match status" value="1"/>
</dbReference>
<comment type="similarity">
    <text evidence="2 9">Belongs to the gluconokinase GntK/GntV family.</text>
</comment>
<dbReference type="OrthoDB" id="275177at2759"/>
<dbReference type="EC" id="2.7.1.12" evidence="3 9"/>
<dbReference type="CDD" id="cd02021">
    <property type="entry name" value="GntK"/>
    <property type="match status" value="1"/>
</dbReference>
<evidence type="ECO:0000256" key="7">
    <source>
        <dbReference type="ARBA" id="ARBA00022840"/>
    </source>
</evidence>
<dbReference type="Proteomes" id="UP000002037">
    <property type="component" value="Unassembled WGS sequence"/>
</dbReference>
<dbReference type="GO" id="GO:0005524">
    <property type="term" value="F:ATP binding"/>
    <property type="evidence" value="ECO:0007669"/>
    <property type="project" value="UniProtKB-KW"/>
</dbReference>
<dbReference type="PANTHER" id="PTHR43442:SF3">
    <property type="entry name" value="GLUCONOKINASE-RELATED"/>
    <property type="match status" value="1"/>
</dbReference>
<keyword evidence="4 9" id="KW-0808">Transferase</keyword>
<dbReference type="VEuPathDB" id="FungiDB:CTRG_01587"/>
<proteinExistence type="inferred from homology"/>
<dbReference type="eggNOG" id="KOG3354">
    <property type="taxonomic scope" value="Eukaryota"/>
</dbReference>
<dbReference type="InterPro" id="IPR031322">
    <property type="entry name" value="Shikimate/glucono_kinase"/>
</dbReference>
<evidence type="ECO:0000256" key="8">
    <source>
        <dbReference type="ARBA" id="ARBA00048090"/>
    </source>
</evidence>
<evidence type="ECO:0000313" key="11">
    <source>
        <dbReference type="Proteomes" id="UP000002037"/>
    </source>
</evidence>
<evidence type="ECO:0000256" key="3">
    <source>
        <dbReference type="ARBA" id="ARBA00012054"/>
    </source>
</evidence>
<reference evidence="10 11" key="1">
    <citation type="journal article" date="2009" name="Nature">
        <title>Evolution of pathogenicity and sexual reproduction in eight Candida genomes.</title>
        <authorList>
            <person name="Butler G."/>
            <person name="Rasmussen M.D."/>
            <person name="Lin M.F."/>
            <person name="Santos M.A."/>
            <person name="Sakthikumar S."/>
            <person name="Munro C.A."/>
            <person name="Rheinbay E."/>
            <person name="Grabherr M."/>
            <person name="Forche A."/>
            <person name="Reedy J.L."/>
            <person name="Agrafioti I."/>
            <person name="Arnaud M.B."/>
            <person name="Bates S."/>
            <person name="Brown A.J."/>
            <person name="Brunke S."/>
            <person name="Costanzo M.C."/>
            <person name="Fitzpatrick D.A."/>
            <person name="de Groot P.W."/>
            <person name="Harris D."/>
            <person name="Hoyer L.L."/>
            <person name="Hube B."/>
            <person name="Klis F.M."/>
            <person name="Kodira C."/>
            <person name="Lennard N."/>
            <person name="Logue M.E."/>
            <person name="Martin R."/>
            <person name="Neiman A.M."/>
            <person name="Nikolaou E."/>
            <person name="Quail M.A."/>
            <person name="Quinn J."/>
            <person name="Santos M.C."/>
            <person name="Schmitzberger F.F."/>
            <person name="Sherlock G."/>
            <person name="Shah P."/>
            <person name="Silverstein K.A."/>
            <person name="Skrzypek M.S."/>
            <person name="Soll D."/>
            <person name="Staggs R."/>
            <person name="Stansfield I."/>
            <person name="Stumpf M.P."/>
            <person name="Sudbery P.E."/>
            <person name="Srikantha T."/>
            <person name="Zeng Q."/>
            <person name="Berman J."/>
            <person name="Berriman M."/>
            <person name="Heitman J."/>
            <person name="Gow N.A."/>
            <person name="Lorenz M.C."/>
            <person name="Birren B.W."/>
            <person name="Kellis M."/>
            <person name="Cuomo C.A."/>
        </authorList>
    </citation>
    <scope>NUCLEOTIDE SEQUENCE [LARGE SCALE GENOMIC DNA]</scope>
    <source>
        <strain evidence="11">ATCC MYA-3404 / T1</strain>
    </source>
</reference>
<gene>
    <name evidence="10" type="ORF">CTRG_01587</name>
</gene>
<evidence type="ECO:0000256" key="2">
    <source>
        <dbReference type="ARBA" id="ARBA00008420"/>
    </source>
</evidence>
<dbReference type="Pfam" id="PF01202">
    <property type="entry name" value="SKI"/>
    <property type="match status" value="1"/>
</dbReference>
<dbReference type="GO" id="GO:0005975">
    <property type="term" value="P:carbohydrate metabolic process"/>
    <property type="evidence" value="ECO:0007669"/>
    <property type="project" value="InterPro"/>
</dbReference>
<dbReference type="GO" id="GO:0005737">
    <property type="term" value="C:cytoplasm"/>
    <property type="evidence" value="ECO:0007669"/>
    <property type="project" value="TreeGrafter"/>
</dbReference>
<protein>
    <recommendedName>
        <fullName evidence="3 9">Gluconokinase</fullName>
        <ecNumber evidence="3 9">2.7.1.12</ecNumber>
    </recommendedName>
</protein>
<evidence type="ECO:0000256" key="4">
    <source>
        <dbReference type="ARBA" id="ARBA00022679"/>
    </source>
</evidence>
<dbReference type="KEGG" id="ctp:CTRG_01587"/>
<keyword evidence="5 9" id="KW-0547">Nucleotide-binding</keyword>
<evidence type="ECO:0000256" key="1">
    <source>
        <dbReference type="ARBA" id="ARBA00004875"/>
    </source>
</evidence>
<name>C5M6V6_CANTT</name>
<dbReference type="UniPathway" id="UPA00792"/>
<evidence type="ECO:0000256" key="6">
    <source>
        <dbReference type="ARBA" id="ARBA00022777"/>
    </source>
</evidence>
<dbReference type="HOGENOM" id="CLU_077168_5_0_1"/>
<dbReference type="Gene3D" id="3.40.50.300">
    <property type="entry name" value="P-loop containing nucleotide triphosphate hydrolases"/>
    <property type="match status" value="1"/>
</dbReference>
<dbReference type="GeneID" id="8301237"/>